<accession>A0A151JYF2</accession>
<organism evidence="2 3">
    <name type="scientific">Trachymyrmex septentrionalis</name>
    <dbReference type="NCBI Taxonomy" id="34720"/>
    <lineage>
        <taxon>Eukaryota</taxon>
        <taxon>Metazoa</taxon>
        <taxon>Ecdysozoa</taxon>
        <taxon>Arthropoda</taxon>
        <taxon>Hexapoda</taxon>
        <taxon>Insecta</taxon>
        <taxon>Pterygota</taxon>
        <taxon>Neoptera</taxon>
        <taxon>Endopterygota</taxon>
        <taxon>Hymenoptera</taxon>
        <taxon>Apocrita</taxon>
        <taxon>Aculeata</taxon>
        <taxon>Formicoidea</taxon>
        <taxon>Formicidae</taxon>
        <taxon>Myrmicinae</taxon>
        <taxon>Trachymyrmex</taxon>
    </lineage>
</organism>
<dbReference type="GO" id="GO:0005634">
    <property type="term" value="C:nucleus"/>
    <property type="evidence" value="ECO:0007669"/>
    <property type="project" value="UniProtKB-SubCell"/>
</dbReference>
<feature type="non-terminal residue" evidence="2">
    <location>
        <position position="1"/>
    </location>
</feature>
<evidence type="ECO:0000313" key="3">
    <source>
        <dbReference type="Proteomes" id="UP000078541"/>
    </source>
</evidence>
<comment type="subcellular location">
    <subcellularLocation>
        <location evidence="1">Nucleus</location>
    </subcellularLocation>
</comment>
<dbReference type="SUPFAM" id="SSF46689">
    <property type="entry name" value="Homeodomain-like"/>
    <property type="match status" value="1"/>
</dbReference>
<dbReference type="EMBL" id="KQ981469">
    <property type="protein sequence ID" value="KYN41484.1"/>
    <property type="molecule type" value="Genomic_DNA"/>
</dbReference>
<protein>
    <submittedName>
        <fullName evidence="2">Uncharacterized protein</fullName>
    </submittedName>
</protein>
<evidence type="ECO:0000256" key="1">
    <source>
        <dbReference type="ARBA" id="ARBA00004123"/>
    </source>
</evidence>
<reference evidence="2 3" key="1">
    <citation type="submission" date="2016-03" db="EMBL/GenBank/DDBJ databases">
        <title>Trachymyrmex septentrionalis WGS genome.</title>
        <authorList>
            <person name="Nygaard S."/>
            <person name="Hu H."/>
            <person name="Boomsma J."/>
            <person name="Zhang G."/>
        </authorList>
    </citation>
    <scope>NUCLEOTIDE SEQUENCE [LARGE SCALE GENOMIC DNA]</scope>
    <source>
        <strain evidence="2">Tsep2-gDNA-1</strain>
        <tissue evidence="2">Whole body</tissue>
    </source>
</reference>
<name>A0A151JYF2_9HYME</name>
<proteinExistence type="predicted"/>
<gene>
    <name evidence="2" type="ORF">ALC56_04089</name>
</gene>
<keyword evidence="3" id="KW-1185">Reference proteome</keyword>
<dbReference type="InterPro" id="IPR009057">
    <property type="entry name" value="Homeodomain-like_sf"/>
</dbReference>
<dbReference type="Proteomes" id="UP000078541">
    <property type="component" value="Unassembled WGS sequence"/>
</dbReference>
<sequence>RAAIIESIRAGRSATEIIRFFGYPRSTVYDVFAKYHESEKSNERKSFGAKLVVGQRRHVLVERILASQQPRFESFGLLCMGRG</sequence>
<evidence type="ECO:0000313" key="2">
    <source>
        <dbReference type="EMBL" id="KYN41484.1"/>
    </source>
</evidence>
<dbReference type="AlphaFoldDB" id="A0A151JYF2"/>